<dbReference type="Proteomes" id="UP000054988">
    <property type="component" value="Unassembled WGS sequence"/>
</dbReference>
<proteinExistence type="predicted"/>
<organism evidence="1 2">
    <name type="scientific">Moniliophthora roreri</name>
    <name type="common">Frosty pod rot fungus</name>
    <name type="synonym">Monilia roreri</name>
    <dbReference type="NCBI Taxonomy" id="221103"/>
    <lineage>
        <taxon>Eukaryota</taxon>
        <taxon>Fungi</taxon>
        <taxon>Dikarya</taxon>
        <taxon>Basidiomycota</taxon>
        <taxon>Agaricomycotina</taxon>
        <taxon>Agaricomycetes</taxon>
        <taxon>Agaricomycetidae</taxon>
        <taxon>Agaricales</taxon>
        <taxon>Marasmiineae</taxon>
        <taxon>Marasmiaceae</taxon>
        <taxon>Moniliophthora</taxon>
    </lineage>
</organism>
<accession>A0A0W0FY78</accession>
<comment type="caution">
    <text evidence="1">The sequence shown here is derived from an EMBL/GenBank/DDBJ whole genome shotgun (WGS) entry which is preliminary data.</text>
</comment>
<protein>
    <submittedName>
        <fullName evidence="1">Uncharacterized protein</fullName>
    </submittedName>
</protein>
<reference evidence="1 2" key="1">
    <citation type="submission" date="2015-12" db="EMBL/GenBank/DDBJ databases">
        <title>Draft genome sequence of Moniliophthora roreri, the causal agent of frosty pod rot of cacao.</title>
        <authorList>
            <person name="Aime M.C."/>
            <person name="Diaz-Valderrama J.R."/>
            <person name="Kijpornyongpan T."/>
            <person name="Phillips-Mora W."/>
        </authorList>
    </citation>
    <scope>NUCLEOTIDE SEQUENCE [LARGE SCALE GENOMIC DNA]</scope>
    <source>
        <strain evidence="1 2">MCA 2952</strain>
    </source>
</reference>
<evidence type="ECO:0000313" key="1">
    <source>
        <dbReference type="EMBL" id="KTB41303.1"/>
    </source>
</evidence>
<gene>
    <name evidence="1" type="ORF">WG66_6122</name>
</gene>
<sequence>MPDLEKNITFITVNNPQLEVPEFVQGSSNIHAHVETNIADVVPLVENNNSQKGKEEKWREVLQQITGDFDKEDWEKNHNDYIFNEHH</sequence>
<name>A0A0W0FY78_MONRR</name>
<evidence type="ECO:0000313" key="2">
    <source>
        <dbReference type="Proteomes" id="UP000054988"/>
    </source>
</evidence>
<dbReference type="EMBL" id="LATX01001495">
    <property type="protein sequence ID" value="KTB41303.1"/>
    <property type="molecule type" value="Genomic_DNA"/>
</dbReference>
<dbReference type="AlphaFoldDB" id="A0A0W0FY78"/>